<sequence>MIADDFEILQFDTSGLIFQEARAGVEIPVRYRHRETDIDLETTIANFWTFEDGWPVRLSEYHNLVRIQEFKQSVAALGAEL</sequence>
<dbReference type="AlphaFoldDB" id="A0A1E3W8Z6"/>
<dbReference type="EMBL" id="LPWD01000348">
    <property type="protein sequence ID" value="ODS02284.1"/>
    <property type="molecule type" value="Genomic_DNA"/>
</dbReference>
<dbReference type="OrthoDB" id="8076455at2"/>
<gene>
    <name evidence="1" type="ORF">AUC71_16085</name>
</gene>
<dbReference type="InterPro" id="IPR032710">
    <property type="entry name" value="NTF2-like_dom_sf"/>
</dbReference>
<dbReference type="RefSeq" id="WP_069624528.1">
    <property type="nucleotide sequence ID" value="NZ_LPWD01000348.1"/>
</dbReference>
<protein>
    <submittedName>
        <fullName evidence="1">Uncharacterized protein</fullName>
    </submittedName>
</protein>
<dbReference type="Proteomes" id="UP000095042">
    <property type="component" value="Unassembled WGS sequence"/>
</dbReference>
<evidence type="ECO:0000313" key="2">
    <source>
        <dbReference type="Proteomes" id="UP000095042"/>
    </source>
</evidence>
<accession>A0A1E3W8Z6</accession>
<proteinExistence type="predicted"/>
<dbReference type="SUPFAM" id="SSF54427">
    <property type="entry name" value="NTF2-like"/>
    <property type="match status" value="1"/>
</dbReference>
<organism evidence="1 2">
    <name type="scientific">Methyloceanibacter marginalis</name>
    <dbReference type="NCBI Taxonomy" id="1774971"/>
    <lineage>
        <taxon>Bacteria</taxon>
        <taxon>Pseudomonadati</taxon>
        <taxon>Pseudomonadota</taxon>
        <taxon>Alphaproteobacteria</taxon>
        <taxon>Hyphomicrobiales</taxon>
        <taxon>Hyphomicrobiaceae</taxon>
        <taxon>Methyloceanibacter</taxon>
    </lineage>
</organism>
<evidence type="ECO:0000313" key="1">
    <source>
        <dbReference type="EMBL" id="ODS02284.1"/>
    </source>
</evidence>
<name>A0A1E3W8Z6_9HYPH</name>
<dbReference type="Gene3D" id="3.10.450.50">
    <property type="match status" value="1"/>
</dbReference>
<keyword evidence="2" id="KW-1185">Reference proteome</keyword>
<reference evidence="1 2" key="1">
    <citation type="journal article" date="2016" name="Environ. Microbiol.">
        <title>New Methyloceanibacter diversity from North Sea sediments includes methanotroph containing solely the soluble methane monooxygenase.</title>
        <authorList>
            <person name="Vekeman B."/>
            <person name="Kerckhof F.M."/>
            <person name="Cremers G."/>
            <person name="de Vos P."/>
            <person name="Vandamme P."/>
            <person name="Boon N."/>
            <person name="Op den Camp H.J."/>
            <person name="Heylen K."/>
        </authorList>
    </citation>
    <scope>NUCLEOTIDE SEQUENCE [LARGE SCALE GENOMIC DNA]</scope>
    <source>
        <strain evidence="1 2">R-67177</strain>
    </source>
</reference>
<comment type="caution">
    <text evidence="1">The sequence shown here is derived from an EMBL/GenBank/DDBJ whole genome shotgun (WGS) entry which is preliminary data.</text>
</comment>